<keyword evidence="2" id="KW-1185">Reference proteome</keyword>
<evidence type="ECO:0000313" key="2">
    <source>
        <dbReference type="Proteomes" id="UP000194933"/>
    </source>
</evidence>
<dbReference type="STRING" id="1987383.A5844_002405"/>
<dbReference type="AlphaFoldDB" id="A0A242JWD1"/>
<organism evidence="1 2">
    <name type="scientific">Candidatus Enterococcus wittei</name>
    <dbReference type="NCBI Taxonomy" id="1987383"/>
    <lineage>
        <taxon>Bacteria</taxon>
        <taxon>Bacillati</taxon>
        <taxon>Bacillota</taxon>
        <taxon>Bacilli</taxon>
        <taxon>Lactobacillales</taxon>
        <taxon>Enterococcaceae</taxon>
        <taxon>Enterococcus</taxon>
    </lineage>
</organism>
<dbReference type="Proteomes" id="UP000194933">
    <property type="component" value="Unassembled WGS sequence"/>
</dbReference>
<gene>
    <name evidence="1" type="ORF">A5844_002405</name>
</gene>
<reference evidence="1 2" key="1">
    <citation type="submission" date="2017-05" db="EMBL/GenBank/DDBJ databases">
        <title>The Genome Sequence of Enterococcus sp. 10A9_DIV0425.</title>
        <authorList>
            <consortium name="The Broad Institute Genomics Platform"/>
            <consortium name="The Broad Institute Genomic Center for Infectious Diseases"/>
            <person name="Earl A."/>
            <person name="Manson A."/>
            <person name="Schwartman J."/>
            <person name="Gilmore M."/>
            <person name="Abouelleil A."/>
            <person name="Cao P."/>
            <person name="Chapman S."/>
            <person name="Cusick C."/>
            <person name="Shea T."/>
            <person name="Young S."/>
            <person name="Neafsey D."/>
            <person name="Nusbaum C."/>
            <person name="Birren B."/>
        </authorList>
    </citation>
    <scope>NUCLEOTIDE SEQUENCE [LARGE SCALE GENOMIC DNA]</scope>
    <source>
        <strain evidence="1 2">10A9_DIV0425</strain>
    </source>
</reference>
<evidence type="ECO:0000313" key="1">
    <source>
        <dbReference type="EMBL" id="OTP09625.1"/>
    </source>
</evidence>
<comment type="caution">
    <text evidence="1">The sequence shown here is derived from an EMBL/GenBank/DDBJ whole genome shotgun (WGS) entry which is preliminary data.</text>
</comment>
<proteinExistence type="predicted"/>
<protein>
    <submittedName>
        <fullName evidence="1">Uncharacterized protein</fullName>
    </submittedName>
</protein>
<name>A0A242JWD1_9ENTE</name>
<accession>A0A242JWD1</accession>
<feature type="non-terminal residue" evidence="1">
    <location>
        <position position="82"/>
    </location>
</feature>
<sequence length="82" mass="9938">MELLEKESLALLRRGEKIVPYYVGYVFIKEEEYQGLTSHREAVLAQLNYYNRLMKCNRWAREHYEKTGKHTTDEEFEEQFTS</sequence>
<dbReference type="EMBL" id="NGMO01000004">
    <property type="protein sequence ID" value="OTP09625.1"/>
    <property type="molecule type" value="Genomic_DNA"/>
</dbReference>